<evidence type="ECO:0000313" key="2">
    <source>
        <dbReference type="Proteomes" id="UP001148838"/>
    </source>
</evidence>
<accession>A0ABQ8SE39</accession>
<reference evidence="1 2" key="1">
    <citation type="journal article" date="2022" name="Allergy">
        <title>Genome assembly and annotation of Periplaneta americana reveal a comprehensive cockroach allergen profile.</title>
        <authorList>
            <person name="Wang L."/>
            <person name="Xiong Q."/>
            <person name="Saelim N."/>
            <person name="Wang L."/>
            <person name="Nong W."/>
            <person name="Wan A.T."/>
            <person name="Shi M."/>
            <person name="Liu X."/>
            <person name="Cao Q."/>
            <person name="Hui J.H.L."/>
            <person name="Sookrung N."/>
            <person name="Leung T.F."/>
            <person name="Tungtrongchitr A."/>
            <person name="Tsui S.K.W."/>
        </authorList>
    </citation>
    <scope>NUCLEOTIDE SEQUENCE [LARGE SCALE GENOMIC DNA]</scope>
    <source>
        <strain evidence="1">PWHHKU_190912</strain>
    </source>
</reference>
<evidence type="ECO:0000313" key="1">
    <source>
        <dbReference type="EMBL" id="KAJ4431961.1"/>
    </source>
</evidence>
<dbReference type="EMBL" id="JAJSOF020000029">
    <property type="protein sequence ID" value="KAJ4431961.1"/>
    <property type="molecule type" value="Genomic_DNA"/>
</dbReference>
<gene>
    <name evidence="1" type="ORF">ANN_20570</name>
</gene>
<organism evidence="1 2">
    <name type="scientific">Periplaneta americana</name>
    <name type="common">American cockroach</name>
    <name type="synonym">Blatta americana</name>
    <dbReference type="NCBI Taxonomy" id="6978"/>
    <lineage>
        <taxon>Eukaryota</taxon>
        <taxon>Metazoa</taxon>
        <taxon>Ecdysozoa</taxon>
        <taxon>Arthropoda</taxon>
        <taxon>Hexapoda</taxon>
        <taxon>Insecta</taxon>
        <taxon>Pterygota</taxon>
        <taxon>Neoptera</taxon>
        <taxon>Polyneoptera</taxon>
        <taxon>Dictyoptera</taxon>
        <taxon>Blattodea</taxon>
        <taxon>Blattoidea</taxon>
        <taxon>Blattidae</taxon>
        <taxon>Blattinae</taxon>
        <taxon>Periplaneta</taxon>
    </lineage>
</organism>
<evidence type="ECO:0008006" key="3">
    <source>
        <dbReference type="Google" id="ProtNLM"/>
    </source>
</evidence>
<feature type="non-terminal residue" evidence="1">
    <location>
        <position position="1"/>
    </location>
</feature>
<proteinExistence type="predicted"/>
<comment type="caution">
    <text evidence="1">The sequence shown here is derived from an EMBL/GenBank/DDBJ whole genome shotgun (WGS) entry which is preliminary data.</text>
</comment>
<dbReference type="Proteomes" id="UP001148838">
    <property type="component" value="Unassembled WGS sequence"/>
</dbReference>
<name>A0ABQ8SE39_PERAM</name>
<protein>
    <recommendedName>
        <fullName evidence="3">Reverse transcriptase</fullName>
    </recommendedName>
</protein>
<keyword evidence="2" id="KW-1185">Reference proteome</keyword>
<sequence>LDTKIASIAAYGLDIIWEKLSFGPKDARSSQSRFLRATLAIWKLTKSKLAYELAKETFFIEYLRTPRKIYCWTE</sequence>